<evidence type="ECO:0000313" key="2">
    <source>
        <dbReference type="EMBL" id="KAF2890658.1"/>
    </source>
</evidence>
<dbReference type="EMBL" id="VTPC01048771">
    <property type="protein sequence ID" value="KAF2890658.1"/>
    <property type="molecule type" value="Genomic_DNA"/>
</dbReference>
<name>A0A8K0CTY5_IGNLU</name>
<dbReference type="OrthoDB" id="6778955at2759"/>
<evidence type="ECO:0000259" key="1">
    <source>
        <dbReference type="Pfam" id="PF18701"/>
    </source>
</evidence>
<dbReference type="AlphaFoldDB" id="A0A8K0CTY5"/>
<dbReference type="InterPro" id="IPR040676">
    <property type="entry name" value="DUF5641"/>
</dbReference>
<dbReference type="PANTHER" id="PTHR47331:SF1">
    <property type="entry name" value="GAG-LIKE PROTEIN"/>
    <property type="match status" value="1"/>
</dbReference>
<keyword evidence="3" id="KW-1185">Reference proteome</keyword>
<gene>
    <name evidence="2" type="ORF">ILUMI_15515</name>
</gene>
<dbReference type="PANTHER" id="PTHR47331">
    <property type="entry name" value="PHD-TYPE DOMAIN-CONTAINING PROTEIN"/>
    <property type="match status" value="1"/>
</dbReference>
<proteinExistence type="predicted"/>
<comment type="caution">
    <text evidence="2">The sequence shown here is derived from an EMBL/GenBank/DDBJ whole genome shotgun (WGS) entry which is preliminary data.</text>
</comment>
<accession>A0A8K0CTY5</accession>
<dbReference type="Pfam" id="PF18701">
    <property type="entry name" value="DUF5641"/>
    <property type="match status" value="1"/>
</dbReference>
<dbReference type="Proteomes" id="UP000801492">
    <property type="component" value="Unassembled WGS sequence"/>
</dbReference>
<organism evidence="2 3">
    <name type="scientific">Ignelater luminosus</name>
    <name type="common">Cucubano</name>
    <name type="synonym">Pyrophorus luminosus</name>
    <dbReference type="NCBI Taxonomy" id="2038154"/>
    <lineage>
        <taxon>Eukaryota</taxon>
        <taxon>Metazoa</taxon>
        <taxon>Ecdysozoa</taxon>
        <taxon>Arthropoda</taxon>
        <taxon>Hexapoda</taxon>
        <taxon>Insecta</taxon>
        <taxon>Pterygota</taxon>
        <taxon>Neoptera</taxon>
        <taxon>Endopterygota</taxon>
        <taxon>Coleoptera</taxon>
        <taxon>Polyphaga</taxon>
        <taxon>Elateriformia</taxon>
        <taxon>Elateroidea</taxon>
        <taxon>Elateridae</taxon>
        <taxon>Agrypninae</taxon>
        <taxon>Pyrophorini</taxon>
        <taxon>Ignelater</taxon>
    </lineage>
</organism>
<sequence>MRNFIQYWFKYETILNSRSMYSLSSDPNDFLPLTPSHFLIGKPLMLAPDPDLSEMKFNKLSRLQLLQNMNQDFWTAWSREYFSSIQRRNKWRSLPVHDINIGNLVLIKEDNLPPCKWLTGRIIDLHPGSDKVVRVVTVKTAYGVLKRSITKLCLLPLPKTNNDK</sequence>
<protein>
    <recommendedName>
        <fullName evidence="1">DUF5641 domain-containing protein</fullName>
    </recommendedName>
</protein>
<feature type="domain" description="DUF5641" evidence="1">
    <location>
        <begin position="61"/>
        <end position="155"/>
    </location>
</feature>
<reference evidence="2" key="1">
    <citation type="submission" date="2019-08" db="EMBL/GenBank/DDBJ databases">
        <title>The genome of the North American firefly Photinus pyralis.</title>
        <authorList>
            <consortium name="Photinus pyralis genome working group"/>
            <person name="Fallon T.R."/>
            <person name="Sander Lower S.E."/>
            <person name="Weng J.-K."/>
        </authorList>
    </citation>
    <scope>NUCLEOTIDE SEQUENCE</scope>
    <source>
        <strain evidence="2">TRF0915ILg1</strain>
        <tissue evidence="2">Whole body</tissue>
    </source>
</reference>
<evidence type="ECO:0000313" key="3">
    <source>
        <dbReference type="Proteomes" id="UP000801492"/>
    </source>
</evidence>